<dbReference type="Pfam" id="PF10813">
    <property type="entry name" value="Herpesvir_UL11"/>
    <property type="match status" value="1"/>
</dbReference>
<dbReference type="GO" id="GO:0055036">
    <property type="term" value="C:virion membrane"/>
    <property type="evidence" value="ECO:0007669"/>
    <property type="project" value="UniProtKB-SubCell"/>
</dbReference>
<name>A0A0M4MDA7_9GAMA</name>
<dbReference type="GO" id="GO:0046760">
    <property type="term" value="P:viral budding from Golgi membrane"/>
    <property type="evidence" value="ECO:0007669"/>
    <property type="project" value="UniProtKB-UniRule"/>
</dbReference>
<dbReference type="EMBL" id="KT595939">
    <property type="protein sequence ID" value="ALE14750.1"/>
    <property type="molecule type" value="Genomic_DNA"/>
</dbReference>
<evidence type="ECO:0000256" key="6">
    <source>
        <dbReference type="ARBA" id="ARBA00022844"/>
    </source>
</evidence>
<dbReference type="GO" id="GO:0044178">
    <property type="term" value="C:host cell Golgi membrane"/>
    <property type="evidence" value="ECO:0007669"/>
    <property type="project" value="UniProtKB-SubCell"/>
</dbReference>
<dbReference type="GO" id="GO:0019033">
    <property type="term" value="C:viral tegument"/>
    <property type="evidence" value="ECO:0007669"/>
    <property type="project" value="UniProtKB-SubCell"/>
</dbReference>
<dbReference type="GeneID" id="26100429"/>
<keyword evidence="7 11" id="KW-1043">Host membrane</keyword>
<evidence type="ECO:0000256" key="2">
    <source>
        <dbReference type="ARBA" id="ARBA00022553"/>
    </source>
</evidence>
<feature type="compositionally biased region" description="Basic residues" evidence="12">
    <location>
        <begin position="53"/>
        <end position="67"/>
    </location>
</feature>
<comment type="PTM">
    <text evidence="11">Phosphorylated. Phosphorylation does not seem to be required for recycling to the host Golgi apparatus. Packaging is selective for underphosphorylated forms.</text>
</comment>
<evidence type="ECO:0000256" key="12">
    <source>
        <dbReference type="SAM" id="MobiDB-lite"/>
    </source>
</evidence>
<feature type="initiator methionine" description="Removed; by host" evidence="11">
    <location>
        <position position="1"/>
    </location>
</feature>
<organism evidence="13 14">
    <name type="scientific">Felid gammaherpesvirus 1</name>
    <dbReference type="NCBI Taxonomy" id="2560468"/>
    <lineage>
        <taxon>Viruses</taxon>
        <taxon>Duplodnaviria</taxon>
        <taxon>Heunggongvirae</taxon>
        <taxon>Peploviricota</taxon>
        <taxon>Herviviricetes</taxon>
        <taxon>Herpesvirales</taxon>
        <taxon>Orthoherpesviridae</taxon>
        <taxon>Gammaherpesvirinae</taxon>
        <taxon>Percavirus</taxon>
        <taxon>Percavirus felidgamma1</taxon>
    </lineage>
</organism>
<comment type="subcellular location">
    <subcellularLocation>
        <location evidence="11">Virion tegument</location>
    </subcellularLocation>
    <subcellularLocation>
        <location evidence="11">Virion membrane</location>
        <topology evidence="11">Lipid-anchor</topology>
    </subcellularLocation>
    <subcellularLocation>
        <location evidence="11">Host cell membrane</location>
        <topology evidence="11">Lipid-anchor</topology>
        <orientation evidence="11">Cytoplasmic side</orientation>
    </subcellularLocation>
    <subcellularLocation>
        <location evidence="11">Host Golgi apparatus membrane</location>
        <topology evidence="11">Lipid-anchor</topology>
        <orientation evidence="11">Cytoplasmic side</orientation>
    </subcellularLocation>
    <text evidence="11">Virion membrane-associated tegument protein. Associates with host membrane lipids rafts. During virion morphogenesis, this protein probably accumulates in the endosomes and trans-Golgi where secondary envelopment occurs. It is probably transported to the cell surface from where it is endocytosed and directed to the trans-Golgi network (TGN).</text>
</comment>
<dbReference type="HAMAP" id="MF_04042">
    <property type="entry name" value="HSV_CEP3_gammahv"/>
    <property type="match status" value="1"/>
</dbReference>
<comment type="similarity">
    <text evidence="11">Belongs to the herpesviridae cytoplasmic envelopment protein 3 family.</text>
</comment>
<accession>A0A0M4MDA7</accession>
<keyword evidence="3 11" id="KW-0920">Virion tegument</keyword>
<dbReference type="InterPro" id="IPR024360">
    <property type="entry name" value="Herpesvirus_CEP3"/>
</dbReference>
<dbReference type="Proteomes" id="UP000152314">
    <property type="component" value="Segment"/>
</dbReference>
<evidence type="ECO:0000256" key="9">
    <source>
        <dbReference type="ARBA" id="ARBA00023139"/>
    </source>
</evidence>
<evidence type="ECO:0000313" key="13">
    <source>
        <dbReference type="EMBL" id="ALE14750.1"/>
    </source>
</evidence>
<comment type="function">
    <text evidence="11">Plays an important role in the cytoplasmic envelopment of tegument proteins and capsids during the assembly and egress processes. Participates also in viral entry at the fusion step probably by regulating the core fusion machinery.</text>
</comment>
<comment type="subunit">
    <text evidence="11">Interacts with BGLF2; this interaction is essential for the proper localization of each protein to the assembly complex and thus for the production of infectious virus.</text>
</comment>
<dbReference type="GO" id="GO:0020002">
    <property type="term" value="C:host cell plasma membrane"/>
    <property type="evidence" value="ECO:0007669"/>
    <property type="project" value="UniProtKB-SubCell"/>
</dbReference>
<keyword evidence="6 11" id="KW-0946">Virion</keyword>
<evidence type="ECO:0000256" key="7">
    <source>
        <dbReference type="ARBA" id="ARBA00022870"/>
    </source>
</evidence>
<evidence type="ECO:0000256" key="11">
    <source>
        <dbReference type="HAMAP-Rule" id="MF_04042"/>
    </source>
</evidence>
<dbReference type="KEGG" id="vg:26100429"/>
<feature type="region of interest" description="Disordered" evidence="12">
    <location>
        <begin position="31"/>
        <end position="67"/>
    </location>
</feature>
<evidence type="ECO:0000313" key="14">
    <source>
        <dbReference type="Proteomes" id="UP000152314"/>
    </source>
</evidence>
<protein>
    <recommendedName>
        <fullName evidence="11">Cytoplasmic envelopment protein 3</fullName>
    </recommendedName>
</protein>
<evidence type="ECO:0000256" key="3">
    <source>
        <dbReference type="ARBA" id="ARBA00022580"/>
    </source>
</evidence>
<evidence type="ECO:0000256" key="4">
    <source>
        <dbReference type="ARBA" id="ARBA00022707"/>
    </source>
</evidence>
<proteinExistence type="inferred from homology"/>
<feature type="lipid moiety-binding region" description="N-myristoyl glycine; by host" evidence="11">
    <location>
        <position position="2"/>
    </location>
</feature>
<keyword evidence="9 11" id="KW-0564">Palmitate</keyword>
<reference evidence="13 14" key="1">
    <citation type="journal article" date="2015" name="Genome Announc.">
        <title>First Complete Genome Sequence of Felis catus Gammaherpesvirus 1.</title>
        <authorList>
            <person name="Troyer R.M."/>
            <person name="Lee J.S."/>
            <person name="Vuyisich M."/>
            <person name="Chain P."/>
            <person name="Lo C.C."/>
            <person name="Kronmiller B."/>
            <person name="Bracha S."/>
            <person name="Avery A.C."/>
            <person name="VandeWoude S."/>
        </authorList>
    </citation>
    <scope>NUCLEOTIDE SEQUENCE [LARGE SCALE GENOMIC DNA]</scope>
    <source>
        <strain evidence="13">31286</strain>
    </source>
</reference>
<evidence type="ECO:0000256" key="5">
    <source>
        <dbReference type="ARBA" id="ARBA00022812"/>
    </source>
</evidence>
<keyword evidence="5 11" id="KW-1040">Host Golgi apparatus</keyword>
<keyword evidence="4 11" id="KW-0519">Myristate</keyword>
<evidence type="ECO:0000256" key="1">
    <source>
        <dbReference type="ARBA" id="ARBA00022511"/>
    </source>
</evidence>
<evidence type="ECO:0000256" key="8">
    <source>
        <dbReference type="ARBA" id="ARBA00023136"/>
    </source>
</evidence>
<keyword evidence="2 11" id="KW-0597">Phosphoprotein</keyword>
<evidence type="ECO:0000256" key="10">
    <source>
        <dbReference type="ARBA" id="ARBA00023288"/>
    </source>
</evidence>
<dbReference type="RefSeq" id="YP_009173915.1">
    <property type="nucleotide sequence ID" value="NC_028099.1"/>
</dbReference>
<keyword evidence="8 11" id="KW-0472">Membrane</keyword>
<keyword evidence="1 11" id="KW-1032">Host cell membrane</keyword>
<sequence length="67" mass="7573">MGIICSICRRRHYTIESLSGEQIDTQTEFDELGESDELLSETTDPPPTPSTKTSKKKKIKKKVVFSI</sequence>
<keyword evidence="14" id="KW-1185">Reference proteome</keyword>
<keyword evidence="10 11" id="KW-0449">Lipoprotein</keyword>
<comment type="PTM">
    <text evidence="11">Myristoylation and palmitoylation (probably on one or more of the nearby cysteines at the N-terminus) enable membrane-binding and Golgi apparatus-specific targeting and are essential for efficient packaging.</text>
</comment>